<dbReference type="Proteomes" id="UP001332192">
    <property type="component" value="Chromosome"/>
</dbReference>
<gene>
    <name evidence="5" type="primary">adk</name>
    <name evidence="8" type="ORF">U7230_01620</name>
</gene>
<dbReference type="EMBL" id="CP141615">
    <property type="protein sequence ID" value="WRP17734.1"/>
    <property type="molecule type" value="Genomic_DNA"/>
</dbReference>
<evidence type="ECO:0000256" key="5">
    <source>
        <dbReference type="HAMAP-Rule" id="MF_00235"/>
    </source>
</evidence>
<keyword evidence="9" id="KW-1185">Reference proteome</keyword>
<feature type="binding site" evidence="5">
    <location>
        <position position="92"/>
    </location>
    <ligand>
        <name>AMP</name>
        <dbReference type="ChEBI" id="CHEBI:456215"/>
    </ligand>
</feature>
<feature type="binding site" evidence="5">
    <location>
        <position position="31"/>
    </location>
    <ligand>
        <name>AMP</name>
        <dbReference type="ChEBI" id="CHEBI:456215"/>
    </ligand>
</feature>
<feature type="binding site" evidence="5">
    <location>
        <position position="127"/>
    </location>
    <ligand>
        <name>ATP</name>
        <dbReference type="ChEBI" id="CHEBI:30616"/>
    </ligand>
</feature>
<proteinExistence type="inferred from homology"/>
<feature type="binding site" evidence="5">
    <location>
        <begin position="57"/>
        <end position="59"/>
    </location>
    <ligand>
        <name>AMP</name>
        <dbReference type="ChEBI" id="CHEBI:456215"/>
    </ligand>
</feature>
<comment type="catalytic activity">
    <reaction evidence="5 7">
        <text>AMP + ATP = 2 ADP</text>
        <dbReference type="Rhea" id="RHEA:12973"/>
        <dbReference type="ChEBI" id="CHEBI:30616"/>
        <dbReference type="ChEBI" id="CHEBI:456215"/>
        <dbReference type="ChEBI" id="CHEBI:456216"/>
        <dbReference type="EC" id="2.7.4.3"/>
    </reaction>
</comment>
<dbReference type="Gene3D" id="3.40.50.300">
    <property type="entry name" value="P-loop containing nucleotide triphosphate hydrolases"/>
    <property type="match status" value="1"/>
</dbReference>
<feature type="binding site" evidence="5">
    <location>
        <begin position="10"/>
        <end position="15"/>
    </location>
    <ligand>
        <name>ATP</name>
        <dbReference type="ChEBI" id="CHEBI:30616"/>
    </ligand>
</feature>
<dbReference type="PROSITE" id="PS00113">
    <property type="entry name" value="ADENYLATE_KINASE"/>
    <property type="match status" value="1"/>
</dbReference>
<keyword evidence="4 5" id="KW-0418">Kinase</keyword>
<feature type="binding site" evidence="5">
    <location>
        <position position="174"/>
    </location>
    <ligand>
        <name>AMP</name>
        <dbReference type="ChEBI" id="CHEBI:456215"/>
    </ligand>
</feature>
<comment type="subunit">
    <text evidence="5 7">Monomer.</text>
</comment>
<dbReference type="SUPFAM" id="SSF52540">
    <property type="entry name" value="P-loop containing nucleoside triphosphate hydrolases"/>
    <property type="match status" value="1"/>
</dbReference>
<comment type="subcellular location">
    <subcellularLocation>
        <location evidence="5 7">Cytoplasm</location>
    </subcellularLocation>
</comment>
<sequence length="235" mass="25235">MRAVMLGLPGAGKGTQAERLGEVLGVPHVSTGAIFRQAVQTGTELGKAAKAYMEKGELVPDEITVGIVRERLESADCRKGFILDGFPRNLAQAKQLDEALARMGTRLDAVIDLEVPEQEAVRRITSRRVCSRCGATFGAGEPVDASGRVADVCPECGGRLSQRADDSEEVVRQRLQVYQESTRPLVDYYAGRGVLVRVPGVGPVEAVFEAVLAALRARNLVPSTLTPPGAREARR</sequence>
<dbReference type="GO" id="GO:0004017">
    <property type="term" value="F:AMP kinase activity"/>
    <property type="evidence" value="ECO:0007669"/>
    <property type="project" value="UniProtKB-EC"/>
</dbReference>
<accession>A0ABZ1BYB6</accession>
<feature type="binding site" evidence="5">
    <location>
        <position position="202"/>
    </location>
    <ligand>
        <name>ATP</name>
        <dbReference type="ChEBI" id="CHEBI:30616"/>
    </ligand>
</feature>
<evidence type="ECO:0000256" key="2">
    <source>
        <dbReference type="ARBA" id="ARBA00022727"/>
    </source>
</evidence>
<dbReference type="NCBIfam" id="NF001380">
    <property type="entry name" value="PRK00279.1-2"/>
    <property type="match status" value="1"/>
</dbReference>
<dbReference type="InterPro" id="IPR033690">
    <property type="entry name" value="Adenylat_kinase_CS"/>
</dbReference>
<dbReference type="NCBIfam" id="NF001381">
    <property type="entry name" value="PRK00279.1-3"/>
    <property type="match status" value="1"/>
</dbReference>
<comment type="caution">
    <text evidence="5">Lacks conserved residue(s) required for the propagation of feature annotation.</text>
</comment>
<evidence type="ECO:0000256" key="3">
    <source>
        <dbReference type="ARBA" id="ARBA00022741"/>
    </source>
</evidence>
<evidence type="ECO:0000256" key="4">
    <source>
        <dbReference type="ARBA" id="ARBA00022777"/>
    </source>
</evidence>
<keyword evidence="5 7" id="KW-0067">ATP-binding</keyword>
<dbReference type="EC" id="2.7.4.3" evidence="5 7"/>
<comment type="similarity">
    <text evidence="5 6">Belongs to the adenylate kinase family.</text>
</comment>
<dbReference type="InterPro" id="IPR027417">
    <property type="entry name" value="P-loop_NTPase"/>
</dbReference>
<dbReference type="NCBIfam" id="NF011100">
    <property type="entry name" value="PRK14527.1"/>
    <property type="match status" value="1"/>
</dbReference>
<name>A0ABZ1BYB6_9FIRM</name>
<dbReference type="InterPro" id="IPR006259">
    <property type="entry name" value="Adenyl_kin_sub"/>
</dbReference>
<keyword evidence="1 5" id="KW-0808">Transferase</keyword>
<dbReference type="HAMAP" id="MF_00235">
    <property type="entry name" value="Adenylate_kinase_Adk"/>
    <property type="match status" value="1"/>
</dbReference>
<dbReference type="InterPro" id="IPR000850">
    <property type="entry name" value="Adenylat/UMP-CMP_kin"/>
</dbReference>
<comment type="domain">
    <text evidence="5">Consists of three domains, a large central CORE domain and two small peripheral domains, NMPbind and LID, which undergo movements during catalysis. The LID domain closes over the site of phosphoryl transfer upon ATP binding. Assembling and dissambling the active center during each catalytic cycle provides an effective means to prevent ATP hydrolysis.</text>
</comment>
<evidence type="ECO:0000256" key="6">
    <source>
        <dbReference type="RuleBase" id="RU003330"/>
    </source>
</evidence>
<dbReference type="CDD" id="cd01428">
    <property type="entry name" value="ADK"/>
    <property type="match status" value="1"/>
</dbReference>
<evidence type="ECO:0000256" key="7">
    <source>
        <dbReference type="RuleBase" id="RU003331"/>
    </source>
</evidence>
<keyword evidence="5" id="KW-0963">Cytoplasm</keyword>
<feature type="binding site" evidence="5">
    <location>
        <begin position="136"/>
        <end position="137"/>
    </location>
    <ligand>
        <name>ATP</name>
        <dbReference type="ChEBI" id="CHEBI:30616"/>
    </ligand>
</feature>
<dbReference type="PRINTS" id="PR00094">
    <property type="entry name" value="ADENYLTKNASE"/>
</dbReference>
<evidence type="ECO:0000313" key="8">
    <source>
        <dbReference type="EMBL" id="WRP17734.1"/>
    </source>
</evidence>
<comment type="pathway">
    <text evidence="5">Purine metabolism; AMP biosynthesis via salvage pathway; AMP from ADP: step 1/1.</text>
</comment>
<keyword evidence="2 5" id="KW-0545">Nucleotide biosynthesis</keyword>
<dbReference type="Pfam" id="PF00406">
    <property type="entry name" value="ADK"/>
    <property type="match status" value="1"/>
</dbReference>
<feature type="binding site" evidence="5">
    <location>
        <position position="163"/>
    </location>
    <ligand>
        <name>AMP</name>
        <dbReference type="ChEBI" id="CHEBI:456215"/>
    </ligand>
</feature>
<evidence type="ECO:0000256" key="1">
    <source>
        <dbReference type="ARBA" id="ARBA00022679"/>
    </source>
</evidence>
<reference evidence="8 9" key="1">
    <citation type="journal article" date="2024" name="Front. Microbiol.">
        <title>Novel thermophilic genera Geochorda gen. nov. and Carboxydochorda gen. nov. from the deep terrestrial subsurface reveal the ecophysiological diversity in the class Limnochordia.</title>
        <authorList>
            <person name="Karnachuk O.V."/>
            <person name="Lukina A.P."/>
            <person name="Avakyan M.R."/>
            <person name="Kadnikov V.V."/>
            <person name="Begmatov S."/>
            <person name="Beletsky A.V."/>
            <person name="Vlasova K.G."/>
            <person name="Novikov A.A."/>
            <person name="Shcherbakova V.A."/>
            <person name="Mardanov A.V."/>
            <person name="Ravin N.V."/>
        </authorList>
    </citation>
    <scope>NUCLEOTIDE SEQUENCE [LARGE SCALE GENOMIC DNA]</scope>
    <source>
        <strain evidence="8 9">L945</strain>
    </source>
</reference>
<dbReference type="NCBIfam" id="TIGR01351">
    <property type="entry name" value="adk"/>
    <property type="match status" value="1"/>
</dbReference>
<feature type="region of interest" description="NMP" evidence="5">
    <location>
        <begin position="30"/>
        <end position="59"/>
    </location>
</feature>
<keyword evidence="3 5" id="KW-0547">Nucleotide-binding</keyword>
<organism evidence="8 9">
    <name type="scientific">Carboxydichorda subterranea</name>
    <dbReference type="NCBI Taxonomy" id="3109565"/>
    <lineage>
        <taxon>Bacteria</taxon>
        <taxon>Bacillati</taxon>
        <taxon>Bacillota</taxon>
        <taxon>Limnochordia</taxon>
        <taxon>Limnochordales</taxon>
        <taxon>Geochordaceae</taxon>
        <taxon>Carboxydichorda</taxon>
    </lineage>
</organism>
<feature type="binding site" evidence="5">
    <location>
        <position position="36"/>
    </location>
    <ligand>
        <name>AMP</name>
        <dbReference type="ChEBI" id="CHEBI:456215"/>
    </ligand>
</feature>
<protein>
    <recommendedName>
        <fullName evidence="5 7">Adenylate kinase</fullName>
        <shortName evidence="5">AK</shortName>
        <ecNumber evidence="5 7">2.7.4.3</ecNumber>
    </recommendedName>
    <alternativeName>
        <fullName evidence="5">ATP-AMP transphosphorylase</fullName>
    </alternativeName>
    <alternativeName>
        <fullName evidence="5">ATP:AMP phosphotransferase</fullName>
    </alternativeName>
    <alternativeName>
        <fullName evidence="5">Adenylate monophosphate kinase</fullName>
    </alternativeName>
</protein>
<dbReference type="RefSeq" id="WP_324717004.1">
    <property type="nucleotide sequence ID" value="NZ_CP141615.1"/>
</dbReference>
<comment type="function">
    <text evidence="5">Catalyzes the reversible transfer of the terminal phosphate group between ATP and AMP. Plays an important role in cellular energy homeostasis and in adenine nucleotide metabolism.</text>
</comment>
<feature type="binding site" evidence="5">
    <location>
        <begin position="85"/>
        <end position="88"/>
    </location>
    <ligand>
        <name>AMP</name>
        <dbReference type="ChEBI" id="CHEBI:456215"/>
    </ligand>
</feature>
<evidence type="ECO:0000313" key="9">
    <source>
        <dbReference type="Proteomes" id="UP001332192"/>
    </source>
</evidence>
<dbReference type="PANTHER" id="PTHR23359">
    <property type="entry name" value="NUCLEOTIDE KINASE"/>
    <property type="match status" value="1"/>
</dbReference>